<evidence type="ECO:0000256" key="4">
    <source>
        <dbReference type="ARBA" id="ARBA00022989"/>
    </source>
</evidence>
<evidence type="ECO:0000256" key="1">
    <source>
        <dbReference type="ARBA" id="ARBA00004141"/>
    </source>
</evidence>
<evidence type="ECO:0000259" key="8">
    <source>
        <dbReference type="Pfam" id="PF05140"/>
    </source>
</evidence>
<dbReference type="GO" id="GO:0016020">
    <property type="term" value="C:membrane"/>
    <property type="evidence" value="ECO:0007669"/>
    <property type="project" value="UniProtKB-SubCell"/>
</dbReference>
<evidence type="ECO:0000313" key="9">
    <source>
        <dbReference type="EMBL" id="VFA99964.1"/>
    </source>
</evidence>
<keyword evidence="5 7" id="KW-0472">Membrane</keyword>
<proteinExistence type="predicted"/>
<evidence type="ECO:0000256" key="6">
    <source>
        <dbReference type="SAM" id="MobiDB-lite"/>
    </source>
</evidence>
<gene>
    <name evidence="9" type="ORF">NCTC10797_03756</name>
</gene>
<dbReference type="PANTHER" id="PTHR31566">
    <property type="entry name" value="CYTOCHROME C BIOGENESIS PROTEIN CCS1, CHLOROPLASTIC"/>
    <property type="match status" value="1"/>
</dbReference>
<dbReference type="AlphaFoldDB" id="A0A4U8W5Y1"/>
<protein>
    <submittedName>
        <fullName evidence="9">ResB-like family</fullName>
    </submittedName>
</protein>
<organism evidence="9 10">
    <name type="scientific">Nocardia cyriacigeorgica</name>
    <dbReference type="NCBI Taxonomy" id="135487"/>
    <lineage>
        <taxon>Bacteria</taxon>
        <taxon>Bacillati</taxon>
        <taxon>Actinomycetota</taxon>
        <taxon>Actinomycetes</taxon>
        <taxon>Mycobacteriales</taxon>
        <taxon>Nocardiaceae</taxon>
        <taxon>Nocardia</taxon>
    </lineage>
</organism>
<dbReference type="GO" id="GO:0017004">
    <property type="term" value="P:cytochrome complex assembly"/>
    <property type="evidence" value="ECO:0007669"/>
    <property type="project" value="UniProtKB-KW"/>
</dbReference>
<evidence type="ECO:0000256" key="7">
    <source>
        <dbReference type="SAM" id="Phobius"/>
    </source>
</evidence>
<feature type="transmembrane region" description="Helical" evidence="7">
    <location>
        <begin position="39"/>
        <end position="56"/>
    </location>
</feature>
<evidence type="ECO:0000256" key="3">
    <source>
        <dbReference type="ARBA" id="ARBA00022748"/>
    </source>
</evidence>
<sequence>MTVIDRPDAPARPPRQSLPGRVLAFVRNTWRGLTSMRTALVLLFLLALAAIPGALLPQRELNEQKVNQYIADRPTLGPWMDRFQLFDVFSSSWFTAIYVLLFISLVGCILPRAVDHYRALRTPPVRVPRNLARLPHHYSATVDGTPDEVIAGASGQLRGWRTAMRRPGASDGPGGGSLRNHEGHRERRVEHSDRDGEVTLSAEKGYSREFGNLVFHLALVGLLVSIAVGKLFGYEGSVIVIANNGPGFCSTSPAAFDSFRTGSANDGTGMTPICVRVKDFHADYLDNGQAEMFRSNIAYQAGEDFATDTWRETEIRVNHPLRVAGDRIYLQGHGYAPTFTVKFPNGETRTETVQWRPDDATTFLSSGVLRIDPPGGLYPTEEERRNNQIAIEGLFAPTANLHGTLLTSSYPEMTDPAVAVDIYRGDTGLDTGRPQSLFALDQELIRQERLTKETRVNLRPGESATLSNGTVVTFDGAEEFVNLQVSHDPAQQWVLVSAVTMMAGLLVSLLVSRRRIWLRVYPADAEAGTVDQRRVVVEMGGLARSDQAGWGGEFDRLRARLLGAGAPDDAPTATGKTTGDR</sequence>
<dbReference type="RefSeq" id="WP_130917991.1">
    <property type="nucleotide sequence ID" value="NZ_JADLPI010000001.1"/>
</dbReference>
<keyword evidence="4 7" id="KW-1133">Transmembrane helix</keyword>
<dbReference type="Proteomes" id="UP000290439">
    <property type="component" value="Chromosome"/>
</dbReference>
<keyword evidence="2 7" id="KW-0812">Transmembrane</keyword>
<dbReference type="PANTHER" id="PTHR31566:SF0">
    <property type="entry name" value="CYTOCHROME C BIOGENESIS PROTEIN CCS1, CHLOROPLASTIC"/>
    <property type="match status" value="1"/>
</dbReference>
<evidence type="ECO:0000313" key="10">
    <source>
        <dbReference type="Proteomes" id="UP000290439"/>
    </source>
</evidence>
<accession>A0A4U8W5Y1</accession>
<dbReference type="InterPro" id="IPR023494">
    <property type="entry name" value="Cyt_c_bgen_Ccs1/CcsB/ResB"/>
</dbReference>
<feature type="compositionally biased region" description="Basic and acidic residues" evidence="6">
    <location>
        <begin position="179"/>
        <end position="196"/>
    </location>
</feature>
<dbReference type="Pfam" id="PF05140">
    <property type="entry name" value="ResB"/>
    <property type="match status" value="1"/>
</dbReference>
<name>A0A4U8W5Y1_9NOCA</name>
<dbReference type="InterPro" id="IPR007816">
    <property type="entry name" value="ResB-like_domain"/>
</dbReference>
<comment type="subcellular location">
    <subcellularLocation>
        <location evidence="1">Membrane</location>
        <topology evidence="1">Multi-pass membrane protein</topology>
    </subcellularLocation>
</comment>
<dbReference type="EMBL" id="LR215973">
    <property type="protein sequence ID" value="VFA99964.1"/>
    <property type="molecule type" value="Genomic_DNA"/>
</dbReference>
<feature type="region of interest" description="Disordered" evidence="6">
    <location>
        <begin position="163"/>
        <end position="196"/>
    </location>
</feature>
<evidence type="ECO:0000256" key="2">
    <source>
        <dbReference type="ARBA" id="ARBA00022692"/>
    </source>
</evidence>
<feature type="domain" description="ResB-like" evidence="8">
    <location>
        <begin position="36"/>
        <end position="555"/>
    </location>
</feature>
<reference evidence="9 10" key="1">
    <citation type="submission" date="2019-02" db="EMBL/GenBank/DDBJ databases">
        <authorList>
            <consortium name="Pathogen Informatics"/>
        </authorList>
    </citation>
    <scope>NUCLEOTIDE SEQUENCE [LARGE SCALE GENOMIC DNA]</scope>
    <source>
        <strain evidence="9 10">3012STDY6756504</strain>
    </source>
</reference>
<keyword evidence="3" id="KW-0201">Cytochrome c-type biogenesis</keyword>
<feature type="transmembrane region" description="Helical" evidence="7">
    <location>
        <begin position="493"/>
        <end position="511"/>
    </location>
</feature>
<feature type="transmembrane region" description="Helical" evidence="7">
    <location>
        <begin position="213"/>
        <end position="234"/>
    </location>
</feature>
<feature type="transmembrane region" description="Helical" evidence="7">
    <location>
        <begin position="88"/>
        <end position="110"/>
    </location>
</feature>
<evidence type="ECO:0000256" key="5">
    <source>
        <dbReference type="ARBA" id="ARBA00023136"/>
    </source>
</evidence>